<dbReference type="OrthoDB" id="9796672at2"/>
<keyword evidence="9 18" id="KW-0812">Transmembrane</keyword>
<keyword evidence="7" id="KW-0444">Lipid biosynthesis</keyword>
<dbReference type="EMBL" id="LUUI01000111">
    <property type="protein sequence ID" value="OAI14316.1"/>
    <property type="molecule type" value="Genomic_DNA"/>
</dbReference>
<evidence type="ECO:0000256" key="6">
    <source>
        <dbReference type="ARBA" id="ARBA00014944"/>
    </source>
</evidence>
<evidence type="ECO:0000256" key="14">
    <source>
        <dbReference type="ARBA" id="ARBA00023264"/>
    </source>
</evidence>
<keyword evidence="8 17" id="KW-0808">Transferase</keyword>
<evidence type="ECO:0000256" key="13">
    <source>
        <dbReference type="ARBA" id="ARBA00023209"/>
    </source>
</evidence>
<dbReference type="STRING" id="980561.A1359_10865"/>
<dbReference type="NCBIfam" id="TIGR00560">
    <property type="entry name" value="pgsA"/>
    <property type="match status" value="1"/>
</dbReference>
<dbReference type="InterPro" id="IPR050324">
    <property type="entry name" value="CDP-alcohol_PTase-I"/>
</dbReference>
<evidence type="ECO:0000256" key="15">
    <source>
        <dbReference type="ARBA" id="ARBA00048586"/>
    </source>
</evidence>
<organism evidence="19 20">
    <name type="scientific">Methylomonas lenta</name>
    <dbReference type="NCBI Taxonomy" id="980561"/>
    <lineage>
        <taxon>Bacteria</taxon>
        <taxon>Pseudomonadati</taxon>
        <taxon>Pseudomonadota</taxon>
        <taxon>Gammaproteobacteria</taxon>
        <taxon>Methylococcales</taxon>
        <taxon>Methylococcaceae</taxon>
        <taxon>Methylomonas</taxon>
    </lineage>
</organism>
<dbReference type="InterPro" id="IPR004570">
    <property type="entry name" value="Phosphatidylglycerol_P_synth"/>
</dbReference>
<evidence type="ECO:0000256" key="1">
    <source>
        <dbReference type="ARBA" id="ARBA00001936"/>
    </source>
</evidence>
<dbReference type="AlphaFoldDB" id="A0A177N8D8"/>
<dbReference type="PANTHER" id="PTHR14269">
    <property type="entry name" value="CDP-DIACYLGLYCEROL--GLYCEROL-3-PHOSPHATE 3-PHOSPHATIDYLTRANSFERASE-RELATED"/>
    <property type="match status" value="1"/>
</dbReference>
<dbReference type="InterPro" id="IPR043130">
    <property type="entry name" value="CDP-OH_PTrfase_TM_dom"/>
</dbReference>
<evidence type="ECO:0000256" key="16">
    <source>
        <dbReference type="NCBIfam" id="TIGR00560"/>
    </source>
</evidence>
<dbReference type="PROSITE" id="PS00379">
    <property type="entry name" value="CDP_ALCOHOL_P_TRANSF"/>
    <property type="match status" value="1"/>
</dbReference>
<dbReference type="PANTHER" id="PTHR14269:SF62">
    <property type="entry name" value="CDP-DIACYLGLYCEROL--GLYCEROL-3-PHOSPHATE 3-PHOSPHATIDYLTRANSFERASE 1, CHLOROPLASTIC"/>
    <property type="match status" value="1"/>
</dbReference>
<keyword evidence="12 18" id="KW-0472">Membrane</keyword>
<feature type="transmembrane region" description="Helical" evidence="18">
    <location>
        <begin position="12"/>
        <end position="28"/>
    </location>
</feature>
<sequence length="187" mass="21052">MAVKFNLPTYLTFLRIAMIPLLAIVFYLPWEYNRLASTGIFLFAGFTDWLDGYLARKLNLETAFGAFLDPVADKLMVAFVLVLVVQAEASPWLAIPAAIIIGREITIASLREWMAEIGQRAKVKVSQLGKWKTSAQMLAIGFLLYRDDLLGMPVNQMGYWLLYLSAVLTLWSMANYLIAAFSTITEQ</sequence>
<comment type="catalytic activity">
    <reaction evidence="15">
        <text>a CDP-1,2-diacyl-sn-glycerol + sn-glycerol 3-phosphate = a 1,2-diacyl-sn-glycero-3-phospho-(1'-sn-glycero-3'-phosphate) + CMP + H(+)</text>
        <dbReference type="Rhea" id="RHEA:12593"/>
        <dbReference type="ChEBI" id="CHEBI:15378"/>
        <dbReference type="ChEBI" id="CHEBI:57597"/>
        <dbReference type="ChEBI" id="CHEBI:58332"/>
        <dbReference type="ChEBI" id="CHEBI:60110"/>
        <dbReference type="ChEBI" id="CHEBI:60377"/>
        <dbReference type="EC" id="2.7.8.5"/>
    </reaction>
</comment>
<evidence type="ECO:0000256" key="7">
    <source>
        <dbReference type="ARBA" id="ARBA00022516"/>
    </source>
</evidence>
<evidence type="ECO:0000256" key="4">
    <source>
        <dbReference type="ARBA" id="ARBA00010441"/>
    </source>
</evidence>
<feature type="transmembrane region" description="Helical" evidence="18">
    <location>
        <begin position="75"/>
        <end position="101"/>
    </location>
</feature>
<evidence type="ECO:0000256" key="8">
    <source>
        <dbReference type="ARBA" id="ARBA00022679"/>
    </source>
</evidence>
<dbReference type="Pfam" id="PF01066">
    <property type="entry name" value="CDP-OH_P_transf"/>
    <property type="match status" value="1"/>
</dbReference>
<comment type="pathway">
    <text evidence="3">Phospholipid metabolism; phosphatidylglycerol biosynthesis; phosphatidylglycerol from CDP-diacylglycerol: step 1/2.</text>
</comment>
<keyword evidence="20" id="KW-1185">Reference proteome</keyword>
<dbReference type="InterPro" id="IPR000462">
    <property type="entry name" value="CDP-OH_P_trans"/>
</dbReference>
<comment type="similarity">
    <text evidence="4 17">Belongs to the CDP-alcohol phosphatidyltransferase class-I family.</text>
</comment>
<keyword evidence="10 18" id="KW-1133">Transmembrane helix</keyword>
<evidence type="ECO:0000256" key="11">
    <source>
        <dbReference type="ARBA" id="ARBA00023098"/>
    </source>
</evidence>
<dbReference type="FunFam" id="1.20.120.1760:FF:000008">
    <property type="entry name" value="CDP-diacylglycerol--glycerol-3-phosphate 3-phosphatidyltransferase 2"/>
    <property type="match status" value="1"/>
</dbReference>
<keyword evidence="13" id="KW-0594">Phospholipid biosynthesis</keyword>
<dbReference type="Proteomes" id="UP000078476">
    <property type="component" value="Unassembled WGS sequence"/>
</dbReference>
<dbReference type="PIRSF" id="PIRSF000847">
    <property type="entry name" value="Phos_ph_gly_syn"/>
    <property type="match status" value="1"/>
</dbReference>
<keyword evidence="14" id="KW-1208">Phospholipid metabolism</keyword>
<reference evidence="19 20" key="1">
    <citation type="submission" date="2016-03" db="EMBL/GenBank/DDBJ databases">
        <authorList>
            <person name="Ploux O."/>
        </authorList>
    </citation>
    <scope>NUCLEOTIDE SEQUENCE [LARGE SCALE GENOMIC DNA]</scope>
    <source>
        <strain evidence="19 20">R-45370</strain>
    </source>
</reference>
<proteinExistence type="inferred from homology"/>
<dbReference type="GO" id="GO:0050793">
    <property type="term" value="P:regulation of developmental process"/>
    <property type="evidence" value="ECO:0007669"/>
    <property type="project" value="UniProtKB-ARBA"/>
</dbReference>
<evidence type="ECO:0000256" key="18">
    <source>
        <dbReference type="SAM" id="Phobius"/>
    </source>
</evidence>
<evidence type="ECO:0000256" key="10">
    <source>
        <dbReference type="ARBA" id="ARBA00022989"/>
    </source>
</evidence>
<evidence type="ECO:0000256" key="2">
    <source>
        <dbReference type="ARBA" id="ARBA00004141"/>
    </source>
</evidence>
<dbReference type="GO" id="GO:0005737">
    <property type="term" value="C:cytoplasm"/>
    <property type="evidence" value="ECO:0007669"/>
    <property type="project" value="UniProtKB-ARBA"/>
</dbReference>
<evidence type="ECO:0000256" key="12">
    <source>
        <dbReference type="ARBA" id="ARBA00023136"/>
    </source>
</evidence>
<dbReference type="GO" id="GO:0046474">
    <property type="term" value="P:glycerophospholipid biosynthetic process"/>
    <property type="evidence" value="ECO:0007669"/>
    <property type="project" value="TreeGrafter"/>
</dbReference>
<comment type="subcellular location">
    <subcellularLocation>
        <location evidence="2">Membrane</location>
        <topology evidence="2">Multi-pass membrane protein</topology>
    </subcellularLocation>
</comment>
<comment type="cofactor">
    <cofactor evidence="1">
        <name>Mn(2+)</name>
        <dbReference type="ChEBI" id="CHEBI:29035"/>
    </cofactor>
</comment>
<gene>
    <name evidence="19" type="ORF">A1359_10865</name>
</gene>
<accession>A0A177N8D8</accession>
<comment type="caution">
    <text evidence="19">The sequence shown here is derived from an EMBL/GenBank/DDBJ whole genome shotgun (WGS) entry which is preliminary data.</text>
</comment>
<name>A0A177N8D8_9GAMM</name>
<evidence type="ECO:0000313" key="20">
    <source>
        <dbReference type="Proteomes" id="UP000078476"/>
    </source>
</evidence>
<keyword evidence="11" id="KW-0443">Lipid metabolism</keyword>
<dbReference type="Gene3D" id="1.20.120.1760">
    <property type="match status" value="1"/>
</dbReference>
<dbReference type="EC" id="2.7.8.5" evidence="5 16"/>
<dbReference type="GO" id="GO:0005886">
    <property type="term" value="C:plasma membrane"/>
    <property type="evidence" value="ECO:0007669"/>
    <property type="project" value="TreeGrafter"/>
</dbReference>
<evidence type="ECO:0000256" key="5">
    <source>
        <dbReference type="ARBA" id="ARBA00013170"/>
    </source>
</evidence>
<evidence type="ECO:0000313" key="19">
    <source>
        <dbReference type="EMBL" id="OAI14316.1"/>
    </source>
</evidence>
<dbReference type="GO" id="GO:0036094">
    <property type="term" value="F:small molecule binding"/>
    <property type="evidence" value="ECO:0007669"/>
    <property type="project" value="UniProtKB-ARBA"/>
</dbReference>
<evidence type="ECO:0000256" key="3">
    <source>
        <dbReference type="ARBA" id="ARBA00005042"/>
    </source>
</evidence>
<dbReference type="RefSeq" id="WP_066983210.1">
    <property type="nucleotide sequence ID" value="NZ_LUUI01000111.1"/>
</dbReference>
<evidence type="ECO:0000256" key="9">
    <source>
        <dbReference type="ARBA" id="ARBA00022692"/>
    </source>
</evidence>
<evidence type="ECO:0000256" key="17">
    <source>
        <dbReference type="RuleBase" id="RU003750"/>
    </source>
</evidence>
<dbReference type="InterPro" id="IPR048254">
    <property type="entry name" value="CDP_ALCOHOL_P_TRANSF_CS"/>
</dbReference>
<dbReference type="GO" id="GO:0008444">
    <property type="term" value="F:CDP-diacylglycerol-glycerol-3-phosphate 3-phosphatidyltransferase activity"/>
    <property type="evidence" value="ECO:0007669"/>
    <property type="project" value="UniProtKB-UniRule"/>
</dbReference>
<feature type="transmembrane region" description="Helical" evidence="18">
    <location>
        <begin position="157"/>
        <end position="178"/>
    </location>
</feature>
<protein>
    <recommendedName>
        <fullName evidence="6 16">CDP-diacylglycerol--glycerol-3-phosphate 3-phosphatidyltransferase</fullName>
        <ecNumber evidence="5 16">2.7.8.5</ecNumber>
    </recommendedName>
</protein>